<keyword evidence="4" id="KW-1185">Reference proteome</keyword>
<evidence type="ECO:0000256" key="1">
    <source>
        <dbReference type="ARBA" id="ARBA00004141"/>
    </source>
</evidence>
<keyword evidence="2" id="KW-1133">Transmembrane helix</keyword>
<evidence type="ECO:0000313" key="3">
    <source>
        <dbReference type="EMBL" id="EGZ30415.1"/>
    </source>
</evidence>
<proteinExistence type="predicted"/>
<dbReference type="OMA" id="MNTWNAS"/>
<keyword evidence="2" id="KW-0472">Membrane</keyword>
<dbReference type="SUPFAM" id="SSF90112">
    <property type="entry name" value="Neurotransmitter-gated ion-channel transmembrane pore"/>
    <property type="match status" value="1"/>
</dbReference>
<dbReference type="Gene3D" id="1.20.58.390">
    <property type="entry name" value="Neurotransmitter-gated ion-channel transmembrane domain"/>
    <property type="match status" value="1"/>
</dbReference>
<dbReference type="PANTHER" id="PTHR18945">
    <property type="entry name" value="NEUROTRANSMITTER GATED ION CHANNEL"/>
    <property type="match status" value="1"/>
</dbReference>
<dbReference type="AlphaFoldDB" id="G4YNL6"/>
<organism evidence="3 4">
    <name type="scientific">Phytophthora sojae (strain P6497)</name>
    <name type="common">Soybean stem and root rot agent</name>
    <name type="synonym">Phytophthora megasperma f. sp. glycines</name>
    <dbReference type="NCBI Taxonomy" id="1094619"/>
    <lineage>
        <taxon>Eukaryota</taxon>
        <taxon>Sar</taxon>
        <taxon>Stramenopiles</taxon>
        <taxon>Oomycota</taxon>
        <taxon>Peronosporomycetes</taxon>
        <taxon>Peronosporales</taxon>
        <taxon>Peronosporaceae</taxon>
        <taxon>Phytophthora</taxon>
    </lineage>
</organism>
<dbReference type="GO" id="GO:0004888">
    <property type="term" value="F:transmembrane signaling receptor activity"/>
    <property type="evidence" value="ECO:0007669"/>
    <property type="project" value="InterPro"/>
</dbReference>
<dbReference type="Gene3D" id="2.70.170.10">
    <property type="entry name" value="Neurotransmitter-gated ion-channel ligand-binding domain"/>
    <property type="match status" value="1"/>
</dbReference>
<dbReference type="RefSeq" id="XP_009517690.1">
    <property type="nucleotide sequence ID" value="XM_009519395.1"/>
</dbReference>
<dbReference type="STRING" id="1094619.G4YNL6"/>
<accession>G4YNL6</accession>
<dbReference type="Proteomes" id="UP000002640">
    <property type="component" value="Unassembled WGS sequence"/>
</dbReference>
<dbReference type="KEGG" id="psoj:PHYSODRAFT_349516"/>
<gene>
    <name evidence="3" type="ORF">PHYSODRAFT_349516</name>
</gene>
<dbReference type="GeneID" id="20649054"/>
<reference evidence="3 4" key="1">
    <citation type="journal article" date="2006" name="Science">
        <title>Phytophthora genome sequences uncover evolutionary origins and mechanisms of pathogenesis.</title>
        <authorList>
            <person name="Tyler B.M."/>
            <person name="Tripathy S."/>
            <person name="Zhang X."/>
            <person name="Dehal P."/>
            <person name="Jiang R.H."/>
            <person name="Aerts A."/>
            <person name="Arredondo F.D."/>
            <person name="Baxter L."/>
            <person name="Bensasson D."/>
            <person name="Beynon J.L."/>
            <person name="Chapman J."/>
            <person name="Damasceno C.M."/>
            <person name="Dorrance A.E."/>
            <person name="Dou D."/>
            <person name="Dickerman A.W."/>
            <person name="Dubchak I.L."/>
            <person name="Garbelotto M."/>
            <person name="Gijzen M."/>
            <person name="Gordon S.G."/>
            <person name="Govers F."/>
            <person name="Grunwald N.J."/>
            <person name="Huang W."/>
            <person name="Ivors K.L."/>
            <person name="Jones R.W."/>
            <person name="Kamoun S."/>
            <person name="Krampis K."/>
            <person name="Lamour K.H."/>
            <person name="Lee M.K."/>
            <person name="McDonald W.H."/>
            <person name="Medina M."/>
            <person name="Meijer H.J."/>
            <person name="Nordberg E.K."/>
            <person name="Maclean D.J."/>
            <person name="Ospina-Giraldo M.D."/>
            <person name="Morris P.F."/>
            <person name="Phuntumart V."/>
            <person name="Putnam N.H."/>
            <person name="Rash S."/>
            <person name="Rose J.K."/>
            <person name="Sakihama Y."/>
            <person name="Salamov A.A."/>
            <person name="Savidor A."/>
            <person name="Scheuring C.F."/>
            <person name="Smith B.M."/>
            <person name="Sobral B.W."/>
            <person name="Terry A."/>
            <person name="Torto-Alalibo T.A."/>
            <person name="Win J."/>
            <person name="Xu Z."/>
            <person name="Zhang H."/>
            <person name="Grigoriev I.V."/>
            <person name="Rokhsar D.S."/>
            <person name="Boore J.L."/>
        </authorList>
    </citation>
    <scope>NUCLEOTIDE SEQUENCE [LARGE SCALE GENOMIC DNA]</scope>
    <source>
        <strain evidence="3 4">P6497</strain>
    </source>
</reference>
<dbReference type="InParanoid" id="G4YNL6"/>
<dbReference type="InterPro" id="IPR006201">
    <property type="entry name" value="Neur_channel"/>
</dbReference>
<dbReference type="GO" id="GO:0016020">
    <property type="term" value="C:membrane"/>
    <property type="evidence" value="ECO:0007669"/>
    <property type="project" value="UniProtKB-SubCell"/>
</dbReference>
<comment type="subcellular location">
    <subcellularLocation>
        <location evidence="1">Membrane</location>
        <topology evidence="1">Multi-pass membrane protein</topology>
    </subcellularLocation>
</comment>
<dbReference type="EMBL" id="JH159151">
    <property type="protein sequence ID" value="EGZ30415.1"/>
    <property type="molecule type" value="Genomic_DNA"/>
</dbReference>
<feature type="transmembrane region" description="Helical" evidence="2">
    <location>
        <begin position="406"/>
        <end position="431"/>
    </location>
</feature>
<feature type="transmembrane region" description="Helical" evidence="2">
    <location>
        <begin position="373"/>
        <end position="394"/>
    </location>
</feature>
<sequence length="544" mass="61137">MKSKTSLQATTTASIEETQSWSSIVLKDKLTLEHAAIDINTDRVLYHLHLELEHPIPEPYLANAEYMKLTWPVGGIWKIMHLSDNNRKVHCMSWRKTEMDHFEVEDLAKKIEAAGVSGDPSKSNSSTLAAAEADYLPPTFHPGPLTAHLMAGFSPLEVQIEVNAITSVDTVGQTFTADVTWEVTMPAITTIREDSVLRELMDILEFDENQFEFTNVNSMQEERDMTSSLSPAGPVHFTDSTSLAMPLKSTSEFLSHLMFSRRVVAVFSEEMTLRKFPVDQQKLTFAFSTGTGVRQPLRITAGAVDAGTFAIANYKLGNVFDVVHHDKVFMMLERRPGYYVTNVAIPAGIITYLCFISYAPLSDGSLMDTGDRVQIVLTLLLTAVTFKNQVASLTPQISYFTTLDKYVFFCFIIACVVVIENALFPIVAKYFSEENSWKEKKLLFFFFTLVNVLWLIYIVIFVKSRKRASKVLLKLCLTNTWKGATSRRGSSPRSAALSSDICTFSCRRTSRHEPTTSTRGVNCTRKPAKSPNRRWIRLGTFTQS</sequence>
<feature type="transmembrane region" description="Helical" evidence="2">
    <location>
        <begin position="337"/>
        <end position="361"/>
    </location>
</feature>
<dbReference type="GO" id="GO:0005230">
    <property type="term" value="F:extracellular ligand-gated monoatomic ion channel activity"/>
    <property type="evidence" value="ECO:0007669"/>
    <property type="project" value="InterPro"/>
</dbReference>
<dbReference type="InterPro" id="IPR036719">
    <property type="entry name" value="Neuro-gated_channel_TM_sf"/>
</dbReference>
<dbReference type="InterPro" id="IPR038050">
    <property type="entry name" value="Neuro_actylchol_rec"/>
</dbReference>
<evidence type="ECO:0000313" key="4">
    <source>
        <dbReference type="Proteomes" id="UP000002640"/>
    </source>
</evidence>
<keyword evidence="2" id="KW-0812">Transmembrane</keyword>
<evidence type="ECO:0008006" key="5">
    <source>
        <dbReference type="Google" id="ProtNLM"/>
    </source>
</evidence>
<name>G4YNL6_PHYSP</name>
<protein>
    <recommendedName>
        <fullName evidence="5">Neurotransmitter-gated ion-channel transmembrane domain-containing protein</fullName>
    </recommendedName>
</protein>
<feature type="transmembrane region" description="Helical" evidence="2">
    <location>
        <begin position="443"/>
        <end position="462"/>
    </location>
</feature>
<evidence type="ECO:0000256" key="2">
    <source>
        <dbReference type="SAM" id="Phobius"/>
    </source>
</evidence>
<dbReference type="InterPro" id="IPR036734">
    <property type="entry name" value="Neur_chan_lig-bd_sf"/>
</dbReference>